<organism evidence="2 3">
    <name type="scientific">Pseudofrankia asymbiotica</name>
    <dbReference type="NCBI Taxonomy" id="1834516"/>
    <lineage>
        <taxon>Bacteria</taxon>
        <taxon>Bacillati</taxon>
        <taxon>Actinomycetota</taxon>
        <taxon>Actinomycetes</taxon>
        <taxon>Frankiales</taxon>
        <taxon>Frankiaceae</taxon>
        <taxon>Pseudofrankia</taxon>
    </lineage>
</organism>
<evidence type="ECO:0000256" key="1">
    <source>
        <dbReference type="RuleBase" id="RU003707"/>
    </source>
</evidence>
<reference evidence="3" key="1">
    <citation type="submission" date="2016-10" db="EMBL/GenBank/DDBJ databases">
        <title>Frankia sp. NRRL B-16386 Genome sequencing.</title>
        <authorList>
            <person name="Ghodhbane-Gtari F."/>
            <person name="Swanson E."/>
            <person name="Gueddou A."/>
            <person name="Hezbri K."/>
            <person name="Ktari K."/>
            <person name="Nouioui I."/>
            <person name="Morris K."/>
            <person name="Simpson S."/>
            <person name="Abebe-Akele F."/>
            <person name="Thomas K."/>
            <person name="Gtari M."/>
            <person name="Tisa L.S."/>
        </authorList>
    </citation>
    <scope>NUCLEOTIDE SEQUENCE [LARGE SCALE GENOMIC DNA]</scope>
    <source>
        <strain evidence="3">NRRL B-16386</strain>
    </source>
</reference>
<comment type="similarity">
    <text evidence="1">Belongs to the enoyl-CoA hydratase/isomerase family.</text>
</comment>
<sequence length="251" mass="25590">MSEIRYEVSDGVAVVTLDAPARRNALTVAMAAELVAALDEADADGGVGAVVIGGGASFCAGADRAVLAGAGADPAEDAHFKNIEAIYRAFLRVGELRSPTIAAIRGAAVGAGMNLALATDLRVVGSDARLLSGFLRIGLHPGGGHFALLERTAGREAAAALGLFGATITGTRAVELGMAWVDVDDAAVDQTAFDLAAVAAADPELSRRTVASFRRSTGNPGVSWDVGVEVERSPQMWSMSRKDAAARAATS</sequence>
<keyword evidence="3" id="KW-1185">Reference proteome</keyword>
<evidence type="ECO:0000313" key="2">
    <source>
        <dbReference type="EMBL" id="ONH33386.1"/>
    </source>
</evidence>
<evidence type="ECO:0000313" key="3">
    <source>
        <dbReference type="Proteomes" id="UP000188929"/>
    </source>
</evidence>
<gene>
    <name evidence="2" type="ORF">BL253_02110</name>
</gene>
<dbReference type="InterPro" id="IPR018376">
    <property type="entry name" value="Enoyl-CoA_hyd/isom_CS"/>
</dbReference>
<dbReference type="EMBL" id="MOMC01000005">
    <property type="protein sequence ID" value="ONH33386.1"/>
    <property type="molecule type" value="Genomic_DNA"/>
</dbReference>
<protein>
    <submittedName>
        <fullName evidence="2">Enoyl-CoA hydratase</fullName>
    </submittedName>
</protein>
<dbReference type="PANTHER" id="PTHR43459">
    <property type="entry name" value="ENOYL-COA HYDRATASE"/>
    <property type="match status" value="1"/>
</dbReference>
<name>A0A1V2ILM5_9ACTN</name>
<dbReference type="InterPro" id="IPR029045">
    <property type="entry name" value="ClpP/crotonase-like_dom_sf"/>
</dbReference>
<dbReference type="OrthoDB" id="9777711at2"/>
<dbReference type="InterPro" id="IPR001753">
    <property type="entry name" value="Enoyl-CoA_hydra/iso"/>
</dbReference>
<dbReference type="Gene3D" id="3.90.226.10">
    <property type="entry name" value="2-enoyl-CoA Hydratase, Chain A, domain 1"/>
    <property type="match status" value="1"/>
</dbReference>
<dbReference type="PANTHER" id="PTHR43459:SF1">
    <property type="entry name" value="EG:BACN32G11.4 PROTEIN"/>
    <property type="match status" value="1"/>
</dbReference>
<dbReference type="RefSeq" id="WP_076813096.1">
    <property type="nucleotide sequence ID" value="NZ_MOMC01000005.1"/>
</dbReference>
<accession>A0A1V2ILM5</accession>
<dbReference type="Pfam" id="PF00378">
    <property type="entry name" value="ECH_1"/>
    <property type="match status" value="1"/>
</dbReference>
<dbReference type="STRING" id="1834516.BL253_02110"/>
<dbReference type="SUPFAM" id="SSF52096">
    <property type="entry name" value="ClpP/crotonase"/>
    <property type="match status" value="1"/>
</dbReference>
<comment type="caution">
    <text evidence="2">The sequence shown here is derived from an EMBL/GenBank/DDBJ whole genome shotgun (WGS) entry which is preliminary data.</text>
</comment>
<dbReference type="AlphaFoldDB" id="A0A1V2ILM5"/>
<dbReference type="PROSITE" id="PS00166">
    <property type="entry name" value="ENOYL_COA_HYDRATASE"/>
    <property type="match status" value="1"/>
</dbReference>
<dbReference type="Proteomes" id="UP000188929">
    <property type="component" value="Unassembled WGS sequence"/>
</dbReference>
<proteinExistence type="inferred from homology"/>
<dbReference type="GO" id="GO:0003824">
    <property type="term" value="F:catalytic activity"/>
    <property type="evidence" value="ECO:0007669"/>
    <property type="project" value="InterPro"/>
</dbReference>
<dbReference type="CDD" id="cd06558">
    <property type="entry name" value="crotonase-like"/>
    <property type="match status" value="1"/>
</dbReference>